<reference evidence="3 4" key="1">
    <citation type="submission" date="2019-03" db="EMBL/GenBank/DDBJ databases">
        <title>Complete Genome Sequence of Paraburkholderia dipogonis ICMP 19430T, a Nitrogen-fixing Symbiont of the South African Invasive Legume Dipogon lignosus in New Zealand.</title>
        <authorList>
            <person name="De Meyer S.E."/>
        </authorList>
    </citation>
    <scope>NUCLEOTIDE SEQUENCE [LARGE SCALE GENOMIC DNA]</scope>
    <source>
        <strain evidence="3 4">ICMP 19430</strain>
    </source>
</reference>
<name>A0A4Y8MIS8_9BURK</name>
<keyword evidence="2" id="KW-0472">Membrane</keyword>
<protein>
    <submittedName>
        <fullName evidence="3">Uncharacterized protein</fullName>
    </submittedName>
</protein>
<keyword evidence="2" id="KW-0812">Transmembrane</keyword>
<comment type="caution">
    <text evidence="3">The sequence shown here is derived from an EMBL/GenBank/DDBJ whole genome shotgun (WGS) entry which is preliminary data.</text>
</comment>
<evidence type="ECO:0000313" key="4">
    <source>
        <dbReference type="Proteomes" id="UP000297385"/>
    </source>
</evidence>
<dbReference type="EMBL" id="SNVI01000005">
    <property type="protein sequence ID" value="TFE37349.1"/>
    <property type="molecule type" value="Genomic_DNA"/>
</dbReference>
<sequence length="279" mass="31650">MSTTNPPEIPPEQRPVTASTSPANSVMRELAVAILPIFFSSFLFAAMLETYKDNISSRKDLVIDFYRPMREAQTECRSEQNQQFLKHSDQASTFALMVQEFDHVASGDPQTLSPEYYVLPTSLLKATNQLNTESNELKIKVDTCTAALYRKYEEVALATGTYDRFLEIENKRIATVNKLLDERSRLANAVAQNANLPSVMDTLRKSLGPEAETPEGRREMSGKIHEIGDITVEGFEKISKNEQDVYNVDLEADTQLISLFANEVSRRYKRNLFSMIFRN</sequence>
<dbReference type="AlphaFoldDB" id="A0A4Y8MIS8"/>
<dbReference type="GeneID" id="97309377"/>
<organism evidence="3 4">
    <name type="scientific">Paraburkholderia dipogonis</name>
    <dbReference type="NCBI Taxonomy" id="1211383"/>
    <lineage>
        <taxon>Bacteria</taxon>
        <taxon>Pseudomonadati</taxon>
        <taxon>Pseudomonadota</taxon>
        <taxon>Betaproteobacteria</taxon>
        <taxon>Burkholderiales</taxon>
        <taxon>Burkholderiaceae</taxon>
        <taxon>Paraburkholderia</taxon>
    </lineage>
</organism>
<evidence type="ECO:0000313" key="3">
    <source>
        <dbReference type="EMBL" id="TFE37349.1"/>
    </source>
</evidence>
<feature type="transmembrane region" description="Helical" evidence="2">
    <location>
        <begin position="30"/>
        <end position="48"/>
    </location>
</feature>
<accession>A0A4Y8MIS8</accession>
<evidence type="ECO:0000256" key="2">
    <source>
        <dbReference type="SAM" id="Phobius"/>
    </source>
</evidence>
<feature type="region of interest" description="Disordered" evidence="1">
    <location>
        <begin position="1"/>
        <end position="21"/>
    </location>
</feature>
<dbReference type="RefSeq" id="WP_134465878.1">
    <property type="nucleotide sequence ID" value="NZ_JBHMFL010000022.1"/>
</dbReference>
<dbReference type="Proteomes" id="UP000297385">
    <property type="component" value="Unassembled WGS sequence"/>
</dbReference>
<evidence type="ECO:0000256" key="1">
    <source>
        <dbReference type="SAM" id="MobiDB-lite"/>
    </source>
</evidence>
<keyword evidence="2" id="KW-1133">Transmembrane helix</keyword>
<proteinExistence type="predicted"/>
<gene>
    <name evidence="3" type="ORF">E2553_38315</name>
</gene>